<evidence type="ECO:0000313" key="2">
    <source>
        <dbReference type="Proteomes" id="UP000001311"/>
    </source>
</evidence>
<dbReference type="KEGG" id="rms:RMA_0293"/>
<sequence>MVLIRIYSILTVKWSDKEAIYEPLKALLTLKSAFRKNDYKKIKVIDKKDLAAFVQWKAAILPVAKDVFEDEYIKSLLELYKWSNEFGFG</sequence>
<protein>
    <submittedName>
        <fullName evidence="1">Uncharacterized protein</fullName>
    </submittedName>
</protein>
<proteinExistence type="predicted"/>
<name>A8F0W8_RICM5</name>
<gene>
    <name evidence="1" type="ordered locus">RMA_0293</name>
</gene>
<dbReference type="AlphaFoldDB" id="A8F0W8"/>
<organism evidence="1 2">
    <name type="scientific">Rickettsia massiliae (strain Mtu5)</name>
    <dbReference type="NCBI Taxonomy" id="416276"/>
    <lineage>
        <taxon>Bacteria</taxon>
        <taxon>Pseudomonadati</taxon>
        <taxon>Pseudomonadota</taxon>
        <taxon>Alphaproteobacteria</taxon>
        <taxon>Rickettsiales</taxon>
        <taxon>Rickettsiaceae</taxon>
        <taxon>Rickettsieae</taxon>
        <taxon>Rickettsia</taxon>
        <taxon>spotted fever group</taxon>
    </lineage>
</organism>
<dbReference type="Proteomes" id="UP000001311">
    <property type="component" value="Chromosome"/>
</dbReference>
<dbReference type="EMBL" id="CP000683">
    <property type="protein sequence ID" value="ABV84554.1"/>
    <property type="molecule type" value="Genomic_DNA"/>
</dbReference>
<evidence type="ECO:0000313" key="1">
    <source>
        <dbReference type="EMBL" id="ABV84554.1"/>
    </source>
</evidence>
<accession>A8F0W8</accession>
<dbReference type="HOGENOM" id="CLU_2603793_0_0_5"/>
<keyword evidence="2" id="KW-1185">Reference proteome</keyword>
<reference evidence="1 2" key="1">
    <citation type="journal article" date="2007" name="Genome Res.">
        <title>Lateral gene transfer between obligate intracellular bacteria: evidence from the Rickettsia massiliae genome.</title>
        <authorList>
            <person name="Blanc G."/>
            <person name="Ogata H."/>
            <person name="Robert C."/>
            <person name="Audic S."/>
            <person name="Claverie J.-M."/>
            <person name="Raoult D."/>
        </authorList>
    </citation>
    <scope>NUCLEOTIDE SEQUENCE [LARGE SCALE GENOMIC DNA]</scope>
    <source>
        <strain evidence="2">Mtu5</strain>
    </source>
</reference>